<reference evidence="9" key="1">
    <citation type="submission" date="2021-11" db="EMBL/GenBank/DDBJ databases">
        <title>Streptomyces corallinus and Kineosporia corallina sp. nov., two new coral-derived marine actinobacteria.</title>
        <authorList>
            <person name="Buangrab K."/>
            <person name="Sutthacheep M."/>
            <person name="Yeemin T."/>
            <person name="Harunari E."/>
            <person name="Igarashi Y."/>
            <person name="Sripreechasak P."/>
            <person name="Kanchanasin P."/>
            <person name="Tanasupawat S."/>
            <person name="Phongsopitanun W."/>
        </authorList>
    </citation>
    <scope>NUCLEOTIDE SEQUENCE</scope>
    <source>
        <strain evidence="9">JCM 31032</strain>
    </source>
</reference>
<feature type="domain" description="Flagellar basal-body/hook protein C-terminal" evidence="8">
    <location>
        <begin position="84"/>
        <end position="129"/>
    </location>
</feature>
<gene>
    <name evidence="9" type="primary">flgC</name>
    <name evidence="9" type="ORF">LR394_02900</name>
</gene>
<dbReference type="PANTHER" id="PTHR30435">
    <property type="entry name" value="FLAGELLAR PROTEIN"/>
    <property type="match status" value="1"/>
</dbReference>
<evidence type="ECO:0000256" key="1">
    <source>
        <dbReference type="ARBA" id="ARBA00004117"/>
    </source>
</evidence>
<comment type="subcellular location">
    <subcellularLocation>
        <location evidence="1 6">Bacterial flagellum basal body</location>
    </subcellularLocation>
</comment>
<dbReference type="GO" id="GO:0030694">
    <property type="term" value="C:bacterial-type flagellum basal body, rod"/>
    <property type="evidence" value="ECO:0007669"/>
    <property type="project" value="UniProtKB-UniRule"/>
</dbReference>
<dbReference type="Proteomes" id="UP001138997">
    <property type="component" value="Unassembled WGS sequence"/>
</dbReference>
<accession>A0A9X1NB65</accession>
<dbReference type="NCBIfam" id="TIGR01395">
    <property type="entry name" value="FlgC"/>
    <property type="match status" value="1"/>
</dbReference>
<dbReference type="Pfam" id="PF00460">
    <property type="entry name" value="Flg_bb_rod"/>
    <property type="match status" value="1"/>
</dbReference>
<evidence type="ECO:0000256" key="6">
    <source>
        <dbReference type="RuleBase" id="RU362062"/>
    </source>
</evidence>
<keyword evidence="9" id="KW-0966">Cell projection</keyword>
<sequence>MFDSLNISGSGMYVHQNWMDAVSDNIANVNTVRPSNQDAFQARYLIAQSIEDGRVGAGVRVAGVELGSPEGRLVYSPEHPYADAQGYVRRPDIDMGEQMTQMVMAQRGYQANSANLDRVRAAYQAAIQMGRS</sequence>
<keyword evidence="9" id="KW-0282">Flagellum</keyword>
<comment type="similarity">
    <text evidence="2">Belongs to the flagella basal body rod proteins family.</text>
</comment>
<dbReference type="EMBL" id="JAJOMB010000001">
    <property type="protein sequence ID" value="MCD5309828.1"/>
    <property type="molecule type" value="Genomic_DNA"/>
</dbReference>
<evidence type="ECO:0000259" key="8">
    <source>
        <dbReference type="Pfam" id="PF06429"/>
    </source>
</evidence>
<evidence type="ECO:0000256" key="4">
    <source>
        <dbReference type="ARBA" id="ARBA00023143"/>
    </source>
</evidence>
<dbReference type="AlphaFoldDB" id="A0A9X1NB65"/>
<evidence type="ECO:0000256" key="3">
    <source>
        <dbReference type="ARBA" id="ARBA00017941"/>
    </source>
</evidence>
<dbReference type="InterPro" id="IPR010930">
    <property type="entry name" value="Flg_bb/hook_C_dom"/>
</dbReference>
<dbReference type="InterPro" id="IPR006299">
    <property type="entry name" value="FlgC"/>
</dbReference>
<proteinExistence type="inferred from homology"/>
<dbReference type="RefSeq" id="WP_231438745.1">
    <property type="nucleotide sequence ID" value="NZ_JAJOMB010000001.1"/>
</dbReference>
<comment type="caution">
    <text evidence="9">The sequence shown here is derived from an EMBL/GenBank/DDBJ whole genome shotgun (WGS) entry which is preliminary data.</text>
</comment>
<evidence type="ECO:0000256" key="2">
    <source>
        <dbReference type="ARBA" id="ARBA00009677"/>
    </source>
</evidence>
<dbReference type="Pfam" id="PF06429">
    <property type="entry name" value="Flg_bbr_C"/>
    <property type="match status" value="1"/>
</dbReference>
<comment type="subunit">
    <text evidence="5 6">The basal body constitutes a major portion of the flagellar organelle and consists of four rings (L,P,S, and M) mounted on a central rod. The rod consists of about 26 subunits of FlgG in the distal portion, and FlgB, FlgC and FlgF are thought to build up the proximal portion of the rod with about 6 subunits each.</text>
</comment>
<evidence type="ECO:0000313" key="10">
    <source>
        <dbReference type="Proteomes" id="UP001138997"/>
    </source>
</evidence>
<protein>
    <recommendedName>
        <fullName evidence="3 6">Flagellar basal-body rod protein FlgC</fullName>
    </recommendedName>
</protein>
<evidence type="ECO:0000259" key="7">
    <source>
        <dbReference type="Pfam" id="PF00460"/>
    </source>
</evidence>
<name>A0A9X1NB65_9ACTN</name>
<dbReference type="PANTHER" id="PTHR30435:SF2">
    <property type="entry name" value="FLAGELLAR BASAL-BODY ROD PROTEIN FLGC"/>
    <property type="match status" value="1"/>
</dbReference>
<evidence type="ECO:0000256" key="5">
    <source>
        <dbReference type="ARBA" id="ARBA00025933"/>
    </source>
</evidence>
<dbReference type="GO" id="GO:0071978">
    <property type="term" value="P:bacterial-type flagellum-dependent swarming motility"/>
    <property type="evidence" value="ECO:0007669"/>
    <property type="project" value="TreeGrafter"/>
</dbReference>
<organism evidence="9 10">
    <name type="scientific">Kineosporia babensis</name>
    <dbReference type="NCBI Taxonomy" id="499548"/>
    <lineage>
        <taxon>Bacteria</taxon>
        <taxon>Bacillati</taxon>
        <taxon>Actinomycetota</taxon>
        <taxon>Actinomycetes</taxon>
        <taxon>Kineosporiales</taxon>
        <taxon>Kineosporiaceae</taxon>
        <taxon>Kineosporia</taxon>
    </lineage>
</organism>
<evidence type="ECO:0000313" key="9">
    <source>
        <dbReference type="EMBL" id="MCD5309828.1"/>
    </source>
</evidence>
<feature type="domain" description="Flagellar basal body rod protein N-terminal" evidence="7">
    <location>
        <begin position="5"/>
        <end position="33"/>
    </location>
</feature>
<dbReference type="PROSITE" id="PS00588">
    <property type="entry name" value="FLAGELLA_BB_ROD"/>
    <property type="match status" value="1"/>
</dbReference>
<dbReference type="InterPro" id="IPR001444">
    <property type="entry name" value="Flag_bb_rod_N"/>
</dbReference>
<keyword evidence="9" id="KW-0969">Cilium</keyword>
<keyword evidence="10" id="KW-1185">Reference proteome</keyword>
<dbReference type="InterPro" id="IPR019776">
    <property type="entry name" value="Flagellar_basal_body_rod_CS"/>
</dbReference>
<keyword evidence="4 6" id="KW-0975">Bacterial flagellum</keyword>